<keyword evidence="3" id="KW-0813">Transport</keyword>
<gene>
    <name evidence="11" type="primary">LOC106816036</name>
</gene>
<sequence length="127" mass="14001">MVGITAVTKLDSLVKGNKSTLMNSSVIFLTFSSEEIFQKIVFQCPCQKPQSTLYGASFLFVPALALFIVGILVNNVTWRLFTGCCYRTRSTHHGCRKGSVYLVKIIMQALVAPAAWIFIGFIDGRSA</sequence>
<keyword evidence="7 9" id="KW-0472">Membrane</keyword>
<evidence type="ECO:0000256" key="5">
    <source>
        <dbReference type="ARBA" id="ARBA00022989"/>
    </source>
</evidence>
<evidence type="ECO:0000256" key="7">
    <source>
        <dbReference type="ARBA" id="ARBA00023136"/>
    </source>
</evidence>
<proteinExistence type="inferred from homology"/>
<keyword evidence="4 9" id="KW-0812">Transmembrane</keyword>
<evidence type="ECO:0000256" key="8">
    <source>
        <dbReference type="ARBA" id="ARBA00023303"/>
    </source>
</evidence>
<feature type="transmembrane region" description="Helical" evidence="9">
    <location>
        <begin position="58"/>
        <end position="81"/>
    </location>
</feature>
<organism evidence="10 11">
    <name type="scientific">Priapulus caudatus</name>
    <name type="common">Priapulid worm</name>
    <dbReference type="NCBI Taxonomy" id="37621"/>
    <lineage>
        <taxon>Eukaryota</taxon>
        <taxon>Metazoa</taxon>
        <taxon>Ecdysozoa</taxon>
        <taxon>Scalidophora</taxon>
        <taxon>Priapulida</taxon>
        <taxon>Priapulimorpha</taxon>
        <taxon>Priapulimorphida</taxon>
        <taxon>Priapulidae</taxon>
        <taxon>Priapulus</taxon>
    </lineage>
</organism>
<evidence type="ECO:0000313" key="11">
    <source>
        <dbReference type="RefSeq" id="XP_014676067.1"/>
    </source>
</evidence>
<dbReference type="PANTHER" id="PTHR32261">
    <property type="entry name" value="CALCIUM HOMEOSTASIS MODULATOR PROTEIN"/>
    <property type="match status" value="1"/>
</dbReference>
<evidence type="ECO:0000256" key="4">
    <source>
        <dbReference type="ARBA" id="ARBA00022692"/>
    </source>
</evidence>
<reference evidence="11" key="1">
    <citation type="submission" date="2025-08" db="UniProtKB">
        <authorList>
            <consortium name="RefSeq"/>
        </authorList>
    </citation>
    <scope>IDENTIFICATION</scope>
</reference>
<keyword evidence="8" id="KW-0407">Ion channel</keyword>
<dbReference type="RefSeq" id="XP_014676067.1">
    <property type="nucleotide sequence ID" value="XM_014820581.1"/>
</dbReference>
<comment type="similarity">
    <text evidence="2">Belongs to the CALHM family.</text>
</comment>
<dbReference type="GeneID" id="106816036"/>
<keyword evidence="6" id="KW-0406">Ion transport</keyword>
<name>A0ABM1EV46_PRICU</name>
<evidence type="ECO:0000256" key="9">
    <source>
        <dbReference type="SAM" id="Phobius"/>
    </source>
</evidence>
<evidence type="ECO:0000256" key="3">
    <source>
        <dbReference type="ARBA" id="ARBA00022448"/>
    </source>
</evidence>
<evidence type="ECO:0000256" key="1">
    <source>
        <dbReference type="ARBA" id="ARBA00004141"/>
    </source>
</evidence>
<protein>
    <submittedName>
        <fullName evidence="11">Protein FAM26E-like</fullName>
    </submittedName>
</protein>
<dbReference type="Proteomes" id="UP000695022">
    <property type="component" value="Unplaced"/>
</dbReference>
<evidence type="ECO:0000256" key="2">
    <source>
        <dbReference type="ARBA" id="ARBA00008497"/>
    </source>
</evidence>
<keyword evidence="10" id="KW-1185">Reference proteome</keyword>
<evidence type="ECO:0000313" key="10">
    <source>
        <dbReference type="Proteomes" id="UP000695022"/>
    </source>
</evidence>
<evidence type="ECO:0000256" key="6">
    <source>
        <dbReference type="ARBA" id="ARBA00023065"/>
    </source>
</evidence>
<accession>A0ABM1EV46</accession>
<feature type="transmembrane region" description="Helical" evidence="9">
    <location>
        <begin position="101"/>
        <end position="122"/>
    </location>
</feature>
<keyword evidence="5 9" id="KW-1133">Transmembrane helix</keyword>
<comment type="subcellular location">
    <subcellularLocation>
        <location evidence="1">Membrane</location>
        <topology evidence="1">Multi-pass membrane protein</topology>
    </subcellularLocation>
</comment>
<dbReference type="Pfam" id="PF14798">
    <property type="entry name" value="Ca_hom_mod"/>
    <property type="match status" value="1"/>
</dbReference>
<dbReference type="InterPro" id="IPR029569">
    <property type="entry name" value="CALHM"/>
</dbReference>
<dbReference type="PANTHER" id="PTHR32261:SF1">
    <property type="entry name" value="CALCIUM HOMEOSTASIS MODULATOR PROTEIN"/>
    <property type="match status" value="1"/>
</dbReference>